<dbReference type="Pfam" id="PF12704">
    <property type="entry name" value="MacB_PCD"/>
    <property type="match status" value="2"/>
</dbReference>
<dbReference type="EMBL" id="MCIF01000002">
    <property type="protein sequence ID" value="RAQ95991.1"/>
    <property type="molecule type" value="Genomic_DNA"/>
</dbReference>
<dbReference type="InterPro" id="IPR025857">
    <property type="entry name" value="MacB_PCD"/>
</dbReference>
<reference evidence="10 11" key="1">
    <citation type="submission" date="2016-08" db="EMBL/GenBank/DDBJ databases">
        <title>Analysis of Carbohydrate Active Enzymes in Thermogemmatispora T81 Reveals Carbohydrate Degradation Ability.</title>
        <authorList>
            <person name="Tomazini A."/>
            <person name="Lal S."/>
            <person name="Stott M."/>
            <person name="Henrissat B."/>
            <person name="Polikarpov I."/>
            <person name="Sparling R."/>
            <person name="Levin D.B."/>
        </authorList>
    </citation>
    <scope>NUCLEOTIDE SEQUENCE [LARGE SCALE GENOMIC DNA]</scope>
    <source>
        <strain evidence="10 11">T81</strain>
    </source>
</reference>
<feature type="transmembrane region" description="Helical" evidence="7">
    <location>
        <begin position="404"/>
        <end position="428"/>
    </location>
</feature>
<feature type="transmembrane region" description="Helical" evidence="7">
    <location>
        <begin position="497"/>
        <end position="515"/>
    </location>
</feature>
<dbReference type="GO" id="GO:0005886">
    <property type="term" value="C:plasma membrane"/>
    <property type="evidence" value="ECO:0007669"/>
    <property type="project" value="UniProtKB-SubCell"/>
</dbReference>
<evidence type="ECO:0000256" key="3">
    <source>
        <dbReference type="ARBA" id="ARBA00022692"/>
    </source>
</evidence>
<dbReference type="Pfam" id="PF02687">
    <property type="entry name" value="FtsX"/>
    <property type="match status" value="2"/>
</dbReference>
<evidence type="ECO:0000256" key="2">
    <source>
        <dbReference type="ARBA" id="ARBA00022475"/>
    </source>
</evidence>
<organism evidence="10 11">
    <name type="scientific">Thermogemmatispora tikiterensis</name>
    <dbReference type="NCBI Taxonomy" id="1825093"/>
    <lineage>
        <taxon>Bacteria</taxon>
        <taxon>Bacillati</taxon>
        <taxon>Chloroflexota</taxon>
        <taxon>Ktedonobacteria</taxon>
        <taxon>Thermogemmatisporales</taxon>
        <taxon>Thermogemmatisporaceae</taxon>
        <taxon>Thermogemmatispora</taxon>
    </lineage>
</organism>
<feature type="transmembrane region" description="Helical" evidence="7">
    <location>
        <begin position="434"/>
        <end position="459"/>
    </location>
</feature>
<feature type="transmembrane region" description="Helical" evidence="7">
    <location>
        <begin position="471"/>
        <end position="491"/>
    </location>
</feature>
<name>A0A328VGK9_9CHLR</name>
<keyword evidence="5 7" id="KW-0472">Membrane</keyword>
<feature type="domain" description="MacB-like periplasmic core" evidence="9">
    <location>
        <begin position="21"/>
        <end position="241"/>
    </location>
</feature>
<accession>A0A328VGK9</accession>
<feature type="transmembrane region" description="Helical" evidence="7">
    <location>
        <begin position="271"/>
        <end position="292"/>
    </location>
</feature>
<feature type="domain" description="ABC3 transporter permease C-terminal" evidence="8">
    <location>
        <begin position="798"/>
        <end position="909"/>
    </location>
</feature>
<feature type="transmembrane region" description="Helical" evidence="7">
    <location>
        <begin position="21"/>
        <end position="42"/>
    </location>
</feature>
<dbReference type="InterPro" id="IPR050250">
    <property type="entry name" value="Macrolide_Exporter_MacB"/>
</dbReference>
<dbReference type="GO" id="GO:0022857">
    <property type="term" value="F:transmembrane transporter activity"/>
    <property type="evidence" value="ECO:0007669"/>
    <property type="project" value="TreeGrafter"/>
</dbReference>
<dbReference type="Proteomes" id="UP000248706">
    <property type="component" value="Unassembled WGS sequence"/>
</dbReference>
<dbReference type="AlphaFoldDB" id="A0A328VGK9"/>
<dbReference type="RefSeq" id="WP_112429200.1">
    <property type="nucleotide sequence ID" value="NZ_MCIF01000002.1"/>
</dbReference>
<evidence type="ECO:0000259" key="8">
    <source>
        <dbReference type="Pfam" id="PF02687"/>
    </source>
</evidence>
<dbReference type="PANTHER" id="PTHR30572:SF4">
    <property type="entry name" value="ABC TRANSPORTER PERMEASE YTRF"/>
    <property type="match status" value="1"/>
</dbReference>
<evidence type="ECO:0000313" key="11">
    <source>
        <dbReference type="Proteomes" id="UP000248706"/>
    </source>
</evidence>
<feature type="domain" description="ABC3 transporter permease C-terminal" evidence="8">
    <location>
        <begin position="271"/>
        <end position="389"/>
    </location>
</feature>
<dbReference type="OrthoDB" id="135892at2"/>
<feature type="transmembrane region" description="Helical" evidence="7">
    <location>
        <begin position="883"/>
        <end position="908"/>
    </location>
</feature>
<evidence type="ECO:0000259" key="9">
    <source>
        <dbReference type="Pfam" id="PF12704"/>
    </source>
</evidence>
<proteinExistence type="inferred from homology"/>
<feature type="domain" description="MacB-like periplasmic core" evidence="9">
    <location>
        <begin position="533"/>
        <end position="768"/>
    </location>
</feature>
<protein>
    <recommendedName>
        <fullName evidence="12">ABC transporter permease</fullName>
    </recommendedName>
</protein>
<evidence type="ECO:0000313" key="10">
    <source>
        <dbReference type="EMBL" id="RAQ95991.1"/>
    </source>
</evidence>
<keyword evidence="3 7" id="KW-0812">Transmembrane</keyword>
<dbReference type="InterPro" id="IPR003838">
    <property type="entry name" value="ABC3_permease_C"/>
</dbReference>
<gene>
    <name evidence="10" type="ORF">A4R35_10635</name>
</gene>
<evidence type="ECO:0008006" key="12">
    <source>
        <dbReference type="Google" id="ProtNLM"/>
    </source>
</evidence>
<keyword evidence="2" id="KW-1003">Cell membrane</keyword>
<feature type="transmembrane region" description="Helical" evidence="7">
    <location>
        <begin position="536"/>
        <end position="554"/>
    </location>
</feature>
<comment type="similarity">
    <text evidence="6">Belongs to the ABC-4 integral membrane protein family.</text>
</comment>
<comment type="caution">
    <text evidence="10">The sequence shown here is derived from an EMBL/GenBank/DDBJ whole genome shotgun (WGS) entry which is preliminary data.</text>
</comment>
<evidence type="ECO:0000256" key="7">
    <source>
        <dbReference type="SAM" id="Phobius"/>
    </source>
</evidence>
<feature type="transmembrane region" description="Helical" evidence="7">
    <location>
        <begin position="312"/>
        <end position="341"/>
    </location>
</feature>
<dbReference type="PANTHER" id="PTHR30572">
    <property type="entry name" value="MEMBRANE COMPONENT OF TRANSPORTER-RELATED"/>
    <property type="match status" value="1"/>
</dbReference>
<sequence length="919" mass="97767">MKASLYFKYAWRSLLRGGQRSVLAILCIAVGVLAIVSLELVGQMINLAFTSNVREANGGDVAVAAYVHPFNNTDLAFFERLKEQGEISAYTPVITARASTRLSASIGEAFSLIVIDPQTFPVVPSPTFLQPTDGSFARLVQGQQVVVTKNFLDQYHYKVGDSLTIYVSPDSSTGTGSIFHVTIAGVIADEGLAATAGSTMYLSAATYQTAAPDQPLLYDSIYISTNNDQARADQVAKAVQNQFYYASTQTATDALKADEQQVDYIRKFLEIAGLLALLIGGVGIVHTMQVLLLRRRTEIAMLKTTGYRRRDLYLLFGLEAGLLGLVGGVIGSAIGLGVSLLARGLIMHLFMLNLPVSFDPLILVGGVLIGLGTALIFGLMPIVQAANIRPLSVIRDLPEGFRPGSYALTAGLLLLLSLLFCGMAIVVLNNNVGLGIGVVYGTFIFLGLLSLFFVLAVIVISLLPVPERLNIGFLALIVVALVIAGLITLVLPVFGSLLLLAAVAGLVVVFLPATWKANIKMALRNIGRQRARTTTTMLALFVGIFTVGLILILGQDLRDAINSSLARIVSFNVIVTANDRQAQQLEAQWSSVPGVQNRQHLIITSCLPLTIDGVPLQTLLRQNATASSNPNNFENQAALFYLGSLQGYDLAHGQVPSQEVTVVQGRNLSAADAASDNVLLPQAALQLAPLKNHLHLGSKLTLVSQDGKLVRTVTVVGIYRSQGFASSGAMLASLDLVRALSPGGQATNIYYLKIDPAQLGKALDRMQAIAGAISVTNLANLGDYVNQFLSYIILTLSAIASLSLFAGIVIIANAVGLAMLERRRELGILKAVGYTSRSILGEVLLENGTVAGVGAFLAMLLVSLALSLLGHFVFNFNLGTSEIIVLALIVGAAVLSMAVAALVAWGAVRVRPLEVLRYE</sequence>
<evidence type="ECO:0000256" key="5">
    <source>
        <dbReference type="ARBA" id="ARBA00023136"/>
    </source>
</evidence>
<evidence type="ECO:0000256" key="1">
    <source>
        <dbReference type="ARBA" id="ARBA00004651"/>
    </source>
</evidence>
<feature type="transmembrane region" description="Helical" evidence="7">
    <location>
        <begin position="788"/>
        <end position="820"/>
    </location>
</feature>
<comment type="subcellular location">
    <subcellularLocation>
        <location evidence="1">Cell membrane</location>
        <topology evidence="1">Multi-pass membrane protein</topology>
    </subcellularLocation>
</comment>
<keyword evidence="4 7" id="KW-1133">Transmembrane helix</keyword>
<evidence type="ECO:0000256" key="6">
    <source>
        <dbReference type="ARBA" id="ARBA00038076"/>
    </source>
</evidence>
<evidence type="ECO:0000256" key="4">
    <source>
        <dbReference type="ARBA" id="ARBA00022989"/>
    </source>
</evidence>
<keyword evidence="11" id="KW-1185">Reference proteome</keyword>
<feature type="transmembrane region" description="Helical" evidence="7">
    <location>
        <begin position="361"/>
        <end position="383"/>
    </location>
</feature>
<feature type="transmembrane region" description="Helical" evidence="7">
    <location>
        <begin position="850"/>
        <end position="871"/>
    </location>
</feature>